<evidence type="ECO:0000256" key="1">
    <source>
        <dbReference type="ARBA" id="ARBA00008372"/>
    </source>
</evidence>
<keyword evidence="2" id="KW-1133">Transmembrane helix</keyword>
<reference evidence="4" key="1">
    <citation type="submission" date="2025-08" db="UniProtKB">
        <authorList>
            <consortium name="RefSeq"/>
        </authorList>
    </citation>
    <scope>IDENTIFICATION</scope>
    <source>
        <tissue evidence="4">Whole Larva</tissue>
    </source>
</reference>
<dbReference type="InterPro" id="IPR006941">
    <property type="entry name" value="RNase_CAF1"/>
</dbReference>
<keyword evidence="2" id="KW-0812">Transmembrane</keyword>
<proteinExistence type="inferred from homology"/>
<dbReference type="Gene3D" id="3.30.420.10">
    <property type="entry name" value="Ribonuclease H-like superfamily/Ribonuclease H"/>
    <property type="match status" value="2"/>
</dbReference>
<evidence type="ECO:0000256" key="2">
    <source>
        <dbReference type="SAM" id="Phobius"/>
    </source>
</evidence>
<dbReference type="PANTHER" id="PTHR15092">
    <property type="entry name" value="POLY A -SPECIFIC RIBONUCLEASE/TARGET OF EGR1, MEMBER 1"/>
    <property type="match status" value="1"/>
</dbReference>
<name>A0ABM1N9V7_NICVS</name>
<evidence type="ECO:0000313" key="4">
    <source>
        <dbReference type="RefSeq" id="XP_017783607.1"/>
    </source>
</evidence>
<dbReference type="SUPFAM" id="SSF53098">
    <property type="entry name" value="Ribonuclease H-like"/>
    <property type="match status" value="1"/>
</dbReference>
<dbReference type="Proteomes" id="UP000695000">
    <property type="component" value="Unplaced"/>
</dbReference>
<sequence length="517" mass="60077">MTRITVENFNENYPRIRDAISTCKFIAFDLEFTALYVEDNEKRSLFDSIADRYTKHRSTVSQVIPVQVGLSLFKNNVKEGTYTCETFTFYLWPRPFLRQSRNLTLSASSFQFLCENKFDFNELIYRGLPFLNRQEEKEFLQIMKSDDFFAENKVLSAFIDVEIKKISIWLNKKDLEDELPLPAINEKYRTNFEMCYCIHKIIRKYFKNIHTYVKDDVFMVSRKAVDWSLEDETMKSALGFTNIFRLLVQSKKPLVGHNPYMDLLLLYNTFEAPLPQSYAEFKSSFVALFPSVYDTKKISREIKIPDGLRLAALEDYYEFYKDSGGRHLAMRSPFIQQIDRSSFDHFHDAGWDSYCTGYIFIRMAHILASNTLMQQNRYLTTTEHLAAVANLKNCINLIRCSSPHMKLDGPDPKSLRPSLLIAKNKSNRPLDLTKLTSTLDTCGYVEVKPLSGKKSAIIAVDNHGSARRILNKYKDSHEVTVKPYSTTWPNNRMIIWGALATSTGFLMALLFRETLRK</sequence>
<feature type="transmembrane region" description="Helical" evidence="2">
    <location>
        <begin position="493"/>
        <end position="511"/>
    </location>
</feature>
<gene>
    <name evidence="4" type="primary">LOC108567572</name>
</gene>
<dbReference type="InterPro" id="IPR036397">
    <property type="entry name" value="RNaseH_sf"/>
</dbReference>
<dbReference type="GeneID" id="108567572"/>
<dbReference type="PANTHER" id="PTHR15092:SF22">
    <property type="entry name" value="POLY(A)-SPECIFIC RIBONUCLEASE PNLDC1"/>
    <property type="match status" value="1"/>
</dbReference>
<dbReference type="RefSeq" id="XP_017783607.1">
    <property type="nucleotide sequence ID" value="XM_017928118.1"/>
</dbReference>
<organism evidence="3 4">
    <name type="scientific">Nicrophorus vespilloides</name>
    <name type="common">Boreal carrion beetle</name>
    <dbReference type="NCBI Taxonomy" id="110193"/>
    <lineage>
        <taxon>Eukaryota</taxon>
        <taxon>Metazoa</taxon>
        <taxon>Ecdysozoa</taxon>
        <taxon>Arthropoda</taxon>
        <taxon>Hexapoda</taxon>
        <taxon>Insecta</taxon>
        <taxon>Pterygota</taxon>
        <taxon>Neoptera</taxon>
        <taxon>Endopterygota</taxon>
        <taxon>Coleoptera</taxon>
        <taxon>Polyphaga</taxon>
        <taxon>Staphyliniformia</taxon>
        <taxon>Silphidae</taxon>
        <taxon>Nicrophorinae</taxon>
        <taxon>Nicrophorus</taxon>
    </lineage>
</organism>
<evidence type="ECO:0000313" key="3">
    <source>
        <dbReference type="Proteomes" id="UP000695000"/>
    </source>
</evidence>
<comment type="similarity">
    <text evidence="1">Belongs to the CAF1 family.</text>
</comment>
<dbReference type="Pfam" id="PF04857">
    <property type="entry name" value="CAF1"/>
    <property type="match status" value="1"/>
</dbReference>
<keyword evidence="2" id="KW-0472">Membrane</keyword>
<keyword evidence="3" id="KW-1185">Reference proteome</keyword>
<protein>
    <submittedName>
        <fullName evidence="4">Poly(A)-specific ribonuclease PARN-like domain-containing protein 1</fullName>
    </submittedName>
</protein>
<dbReference type="InterPro" id="IPR012337">
    <property type="entry name" value="RNaseH-like_sf"/>
</dbReference>
<accession>A0ABM1N9V7</accession>
<dbReference type="InterPro" id="IPR051181">
    <property type="entry name" value="CAF1_poly(A)_ribonucleases"/>
</dbReference>